<keyword evidence="3" id="KW-0812">Transmembrane</keyword>
<evidence type="ECO:0000256" key="2">
    <source>
        <dbReference type="ARBA" id="ARBA00022448"/>
    </source>
</evidence>
<dbReference type="GO" id="GO:0005524">
    <property type="term" value="F:ATP binding"/>
    <property type="evidence" value="ECO:0007669"/>
    <property type="project" value="InterPro"/>
</dbReference>
<dbReference type="InterPro" id="IPR050352">
    <property type="entry name" value="ABCG_transporters"/>
</dbReference>
<keyword evidence="4" id="KW-1133">Transmembrane helix</keyword>
<organism evidence="7 8">
    <name type="scientific">Blyttiomyces helicus</name>
    <dbReference type="NCBI Taxonomy" id="388810"/>
    <lineage>
        <taxon>Eukaryota</taxon>
        <taxon>Fungi</taxon>
        <taxon>Fungi incertae sedis</taxon>
        <taxon>Chytridiomycota</taxon>
        <taxon>Chytridiomycota incertae sedis</taxon>
        <taxon>Chytridiomycetes</taxon>
        <taxon>Chytridiomycetes incertae sedis</taxon>
        <taxon>Blyttiomyces</taxon>
    </lineage>
</organism>
<protein>
    <recommendedName>
        <fullName evidence="6">ABC transporter domain-containing protein</fullName>
    </recommendedName>
</protein>
<keyword evidence="8" id="KW-1185">Reference proteome</keyword>
<accession>A0A4P9WC71</accession>
<dbReference type="InterPro" id="IPR003439">
    <property type="entry name" value="ABC_transporter-like_ATP-bd"/>
</dbReference>
<proteinExistence type="predicted"/>
<dbReference type="GO" id="GO:0016887">
    <property type="term" value="F:ATP hydrolysis activity"/>
    <property type="evidence" value="ECO:0007669"/>
    <property type="project" value="InterPro"/>
</dbReference>
<evidence type="ECO:0000259" key="6">
    <source>
        <dbReference type="Pfam" id="PF00005"/>
    </source>
</evidence>
<keyword evidence="2" id="KW-0813">Transport</keyword>
<evidence type="ECO:0000256" key="4">
    <source>
        <dbReference type="ARBA" id="ARBA00022989"/>
    </source>
</evidence>
<dbReference type="GO" id="GO:0042626">
    <property type="term" value="F:ATPase-coupled transmembrane transporter activity"/>
    <property type="evidence" value="ECO:0007669"/>
    <property type="project" value="TreeGrafter"/>
</dbReference>
<name>A0A4P9WC71_9FUNG</name>
<dbReference type="Gene3D" id="3.40.50.300">
    <property type="entry name" value="P-loop containing nucleotide triphosphate hydrolases"/>
    <property type="match status" value="1"/>
</dbReference>
<dbReference type="OrthoDB" id="3003173at2759"/>
<evidence type="ECO:0000313" key="8">
    <source>
        <dbReference type="Proteomes" id="UP000269721"/>
    </source>
</evidence>
<dbReference type="EMBL" id="KZ996685">
    <property type="protein sequence ID" value="RKO88480.1"/>
    <property type="molecule type" value="Genomic_DNA"/>
</dbReference>
<keyword evidence="5" id="KW-0472">Membrane</keyword>
<gene>
    <name evidence="7" type="ORF">BDK51DRAFT_42556</name>
</gene>
<dbReference type="Proteomes" id="UP000269721">
    <property type="component" value="Unassembled WGS sequence"/>
</dbReference>
<reference evidence="8" key="1">
    <citation type="journal article" date="2018" name="Nat. Microbiol.">
        <title>Leveraging single-cell genomics to expand the fungal tree of life.</title>
        <authorList>
            <person name="Ahrendt S.R."/>
            <person name="Quandt C.A."/>
            <person name="Ciobanu D."/>
            <person name="Clum A."/>
            <person name="Salamov A."/>
            <person name="Andreopoulos B."/>
            <person name="Cheng J.F."/>
            <person name="Woyke T."/>
            <person name="Pelin A."/>
            <person name="Henrissat B."/>
            <person name="Reynolds N.K."/>
            <person name="Benny G.L."/>
            <person name="Smith M.E."/>
            <person name="James T.Y."/>
            <person name="Grigoriev I.V."/>
        </authorList>
    </citation>
    <scope>NUCLEOTIDE SEQUENCE [LARGE SCALE GENOMIC DNA]</scope>
</reference>
<evidence type="ECO:0000256" key="1">
    <source>
        <dbReference type="ARBA" id="ARBA00004141"/>
    </source>
</evidence>
<comment type="subcellular location">
    <subcellularLocation>
        <location evidence="1">Membrane</location>
        <topology evidence="1">Multi-pass membrane protein</topology>
    </subcellularLocation>
</comment>
<dbReference type="Pfam" id="PF00005">
    <property type="entry name" value="ABC_tran"/>
    <property type="match status" value="1"/>
</dbReference>
<evidence type="ECO:0000256" key="3">
    <source>
        <dbReference type="ARBA" id="ARBA00022692"/>
    </source>
</evidence>
<evidence type="ECO:0000313" key="7">
    <source>
        <dbReference type="EMBL" id="RKO88480.1"/>
    </source>
</evidence>
<dbReference type="PANTHER" id="PTHR48041:SF91">
    <property type="entry name" value="ABC TRANSPORTER G FAMILY MEMBER 28"/>
    <property type="match status" value="1"/>
</dbReference>
<dbReference type="PANTHER" id="PTHR48041">
    <property type="entry name" value="ABC TRANSPORTER G FAMILY MEMBER 28"/>
    <property type="match status" value="1"/>
</dbReference>
<dbReference type="AlphaFoldDB" id="A0A4P9WC71"/>
<dbReference type="SUPFAM" id="SSF52540">
    <property type="entry name" value="P-loop containing nucleoside triphosphate hydrolases"/>
    <property type="match status" value="1"/>
</dbReference>
<sequence>MTDIDPVPAPLPSQSHLAPGDVKAGGLQIVFRNLAFSVVVGSKKERHEKVILKDITGVFRPGRFTAIMGASGAGKTSLLNVLAGEARTGNVSGQLLVNSEEVYGSGINKISGFVFQVRRGRAWSSGGGRAARRRVVCEGEGDPTSVSSSSEDLIGYSHAHEILTPPP</sequence>
<dbReference type="GO" id="GO:0016020">
    <property type="term" value="C:membrane"/>
    <property type="evidence" value="ECO:0007669"/>
    <property type="project" value="UniProtKB-SubCell"/>
</dbReference>
<dbReference type="InterPro" id="IPR027417">
    <property type="entry name" value="P-loop_NTPase"/>
</dbReference>
<evidence type="ECO:0000256" key="5">
    <source>
        <dbReference type="ARBA" id="ARBA00023136"/>
    </source>
</evidence>
<feature type="domain" description="ABC transporter" evidence="6">
    <location>
        <begin position="52"/>
        <end position="109"/>
    </location>
</feature>